<dbReference type="AlphaFoldDB" id="A0A1T5G8D3"/>
<dbReference type="InterPro" id="IPR011009">
    <property type="entry name" value="Kinase-like_dom_sf"/>
</dbReference>
<dbReference type="InterPro" id="IPR004147">
    <property type="entry name" value="ABC1_dom"/>
</dbReference>
<gene>
    <name evidence="4" type="ORF">SAMN05660477_02650</name>
</gene>
<dbReference type="EMBL" id="FUYZ01000010">
    <property type="protein sequence ID" value="SKC04645.1"/>
    <property type="molecule type" value="Genomic_DNA"/>
</dbReference>
<dbReference type="Gene3D" id="1.10.510.10">
    <property type="entry name" value="Transferase(Phosphotransferase) domain 1"/>
    <property type="match status" value="1"/>
</dbReference>
<dbReference type="Proteomes" id="UP000191112">
    <property type="component" value="Unassembled WGS sequence"/>
</dbReference>
<dbReference type="GO" id="GO:0005524">
    <property type="term" value="F:ATP binding"/>
    <property type="evidence" value="ECO:0007669"/>
    <property type="project" value="InterPro"/>
</dbReference>
<keyword evidence="4" id="KW-0830">Ubiquinone</keyword>
<keyword evidence="5" id="KW-1185">Reference proteome</keyword>
<evidence type="ECO:0000313" key="4">
    <source>
        <dbReference type="EMBL" id="SKC04645.1"/>
    </source>
</evidence>
<proteinExistence type="inferred from homology"/>
<dbReference type="GO" id="GO:0004672">
    <property type="term" value="F:protein kinase activity"/>
    <property type="evidence" value="ECO:0007669"/>
    <property type="project" value="InterPro"/>
</dbReference>
<keyword evidence="2" id="KW-0472">Membrane</keyword>
<accession>A0A1T5G8D3</accession>
<dbReference type="OrthoDB" id="9795390at2"/>
<dbReference type="STRING" id="619805.SAMN05660477_02650"/>
<dbReference type="PANTHER" id="PTHR10566">
    <property type="entry name" value="CHAPERONE-ACTIVITY OF BC1 COMPLEX CABC1 -RELATED"/>
    <property type="match status" value="1"/>
</dbReference>
<keyword evidence="2" id="KW-0812">Transmembrane</keyword>
<feature type="domain" description="Protein kinase" evidence="3">
    <location>
        <begin position="114"/>
        <end position="446"/>
    </location>
</feature>
<evidence type="ECO:0000256" key="2">
    <source>
        <dbReference type="SAM" id="Phobius"/>
    </source>
</evidence>
<protein>
    <submittedName>
        <fullName evidence="4">Ubiquinone biosynthesis protein</fullName>
    </submittedName>
</protein>
<dbReference type="CDD" id="cd05121">
    <property type="entry name" value="ABC1_ADCK3-like"/>
    <property type="match status" value="1"/>
</dbReference>
<reference evidence="4 5" key="1">
    <citation type="submission" date="2017-02" db="EMBL/GenBank/DDBJ databases">
        <authorList>
            <person name="Peterson S.W."/>
        </authorList>
    </citation>
    <scope>NUCLEOTIDE SEQUENCE [LARGE SCALE GENOMIC DNA]</scope>
    <source>
        <strain evidence="4 5">DSM 22323</strain>
    </source>
</reference>
<feature type="transmembrane region" description="Helical" evidence="2">
    <location>
        <begin position="485"/>
        <end position="506"/>
    </location>
</feature>
<comment type="similarity">
    <text evidence="1">Belongs to the protein kinase superfamily. ADCK protein kinase family.</text>
</comment>
<sequence length="541" mass="61412">MFDKQQKKIKRSAKLLQVISKYGLQDMLSRISNGSDSDSEKNKAGYERLRLALEELGPSFVKLGQSFSNRDDLLPKDLILELQKLQDRVEVVDMDVKMILQKSLDIVVDEHFNYIDTTPIAAASIAQVYKSQLKNGQDVILKIKRPNIEKTIQADLLLLKDLVNLIDTYSDIGDQINLKNALFAFEKSLLEELSLSNEKNNILRFQKNFKNDKDTYVPKVFEDYCDNQILTMEFVEGTKITDITSLVAQNIDVKILAEKGYQLFVSQILDYGFFHADPHAGNILVNKEGQIVFIDFGAVGAIPESDQSILESLILNFVARKPDKIIRNLKKLAIYYSIPNDRQFENDVLEILNTIHNSSLKDINVAAIMSKMKDVLKENRLVMPDYFYLLFKGISLIDGVGRTINPDLDVVSSLKPYSKKIFFKKLNPEKLAKKGFNKLTDLSDHFEEIPNELRSVLHKLDENQLSLQTEIKNMDRLEVVIKSSIVNLILGIVLAANIIGTSVLWAAKIGPQIGDLHIFPILGFVVSLVMIIVLLLRVLRR</sequence>
<dbReference type="Pfam" id="PF03109">
    <property type="entry name" value="ABC1"/>
    <property type="match status" value="1"/>
</dbReference>
<dbReference type="RefSeq" id="WP_079667835.1">
    <property type="nucleotide sequence ID" value="NZ_FUYZ01000010.1"/>
</dbReference>
<dbReference type="InterPro" id="IPR050154">
    <property type="entry name" value="UbiB_kinase"/>
</dbReference>
<keyword evidence="2" id="KW-1133">Transmembrane helix</keyword>
<evidence type="ECO:0000313" key="5">
    <source>
        <dbReference type="Proteomes" id="UP000191112"/>
    </source>
</evidence>
<feature type="transmembrane region" description="Helical" evidence="2">
    <location>
        <begin position="518"/>
        <end position="539"/>
    </location>
</feature>
<evidence type="ECO:0000259" key="3">
    <source>
        <dbReference type="PROSITE" id="PS50011"/>
    </source>
</evidence>
<dbReference type="PROSITE" id="PS50011">
    <property type="entry name" value="PROTEIN_KINASE_DOM"/>
    <property type="match status" value="1"/>
</dbReference>
<name>A0A1T5G8D3_9FLAO</name>
<dbReference type="InterPro" id="IPR000719">
    <property type="entry name" value="Prot_kinase_dom"/>
</dbReference>
<evidence type="ECO:0000256" key="1">
    <source>
        <dbReference type="ARBA" id="ARBA00009670"/>
    </source>
</evidence>
<dbReference type="SUPFAM" id="SSF56112">
    <property type="entry name" value="Protein kinase-like (PK-like)"/>
    <property type="match status" value="1"/>
</dbReference>
<dbReference type="PANTHER" id="PTHR10566:SF113">
    <property type="entry name" value="PROTEIN ACTIVITY OF BC1 COMPLEX KINASE 7, CHLOROPLASTIC"/>
    <property type="match status" value="1"/>
</dbReference>
<organism evidence="4 5">
    <name type="scientific">Soonwooa buanensis</name>
    <dbReference type="NCBI Taxonomy" id="619805"/>
    <lineage>
        <taxon>Bacteria</taxon>
        <taxon>Pseudomonadati</taxon>
        <taxon>Bacteroidota</taxon>
        <taxon>Flavobacteriia</taxon>
        <taxon>Flavobacteriales</taxon>
        <taxon>Weeksellaceae</taxon>
        <taxon>Chryseobacterium group</taxon>
        <taxon>Soonwooa</taxon>
    </lineage>
</organism>